<dbReference type="Proteomes" id="UP000740926">
    <property type="component" value="Unassembled WGS sequence"/>
</dbReference>
<protein>
    <submittedName>
        <fullName evidence="1">Uncharacterized protein</fullName>
    </submittedName>
</protein>
<evidence type="ECO:0000313" key="1">
    <source>
        <dbReference type="EMBL" id="KAG1537650.1"/>
    </source>
</evidence>
<accession>A0A9P6Y227</accession>
<dbReference type="AlphaFoldDB" id="A0A9P6Y227"/>
<keyword evidence="2" id="KW-1185">Reference proteome</keyword>
<gene>
    <name evidence="1" type="ORF">G6F50_014823</name>
</gene>
<sequence>MAFQQAGPFQVAQHRVQRALLAAQHALAHPLQLLGNEVAVQRLPGPGQHRQQGQRHGSSAQLRLELLQVDIVFDHDRPSTTLKSTVVRSSV</sequence>
<evidence type="ECO:0000313" key="2">
    <source>
        <dbReference type="Proteomes" id="UP000740926"/>
    </source>
</evidence>
<organism evidence="1 2">
    <name type="scientific">Rhizopus delemar</name>
    <dbReference type="NCBI Taxonomy" id="936053"/>
    <lineage>
        <taxon>Eukaryota</taxon>
        <taxon>Fungi</taxon>
        <taxon>Fungi incertae sedis</taxon>
        <taxon>Mucoromycota</taxon>
        <taxon>Mucoromycotina</taxon>
        <taxon>Mucoromycetes</taxon>
        <taxon>Mucorales</taxon>
        <taxon>Mucorineae</taxon>
        <taxon>Rhizopodaceae</taxon>
        <taxon>Rhizopus</taxon>
    </lineage>
</organism>
<dbReference type="EMBL" id="JAANIU010007486">
    <property type="protein sequence ID" value="KAG1537650.1"/>
    <property type="molecule type" value="Genomic_DNA"/>
</dbReference>
<proteinExistence type="predicted"/>
<reference evidence="1 2" key="1">
    <citation type="journal article" date="2020" name="Microb. Genom.">
        <title>Genetic diversity of clinical and environmental Mucorales isolates obtained from an investigation of mucormycosis cases among solid organ transplant recipients.</title>
        <authorList>
            <person name="Nguyen M.H."/>
            <person name="Kaul D."/>
            <person name="Muto C."/>
            <person name="Cheng S.J."/>
            <person name="Richter R.A."/>
            <person name="Bruno V.M."/>
            <person name="Liu G."/>
            <person name="Beyhan S."/>
            <person name="Sundermann A.J."/>
            <person name="Mounaud S."/>
            <person name="Pasculle A.W."/>
            <person name="Nierman W.C."/>
            <person name="Driscoll E."/>
            <person name="Cumbie R."/>
            <person name="Clancy C.J."/>
            <person name="Dupont C.L."/>
        </authorList>
    </citation>
    <scope>NUCLEOTIDE SEQUENCE [LARGE SCALE GENOMIC DNA]</scope>
    <source>
        <strain evidence="1 2">GL24</strain>
    </source>
</reference>
<name>A0A9P6Y227_9FUNG</name>
<comment type="caution">
    <text evidence="1">The sequence shown here is derived from an EMBL/GenBank/DDBJ whole genome shotgun (WGS) entry which is preliminary data.</text>
</comment>